<gene>
    <name evidence="1" type="ORF">UFOVP673_9</name>
</gene>
<reference evidence="1" key="1">
    <citation type="submission" date="2020-04" db="EMBL/GenBank/DDBJ databases">
        <authorList>
            <person name="Chiriac C."/>
            <person name="Salcher M."/>
            <person name="Ghai R."/>
            <person name="Kavagutti S V."/>
        </authorList>
    </citation>
    <scope>NUCLEOTIDE SEQUENCE</scope>
</reference>
<dbReference type="EMBL" id="LR796631">
    <property type="protein sequence ID" value="CAB4155562.1"/>
    <property type="molecule type" value="Genomic_DNA"/>
</dbReference>
<proteinExistence type="predicted"/>
<protein>
    <submittedName>
        <fullName evidence="1">Uncharacterized protein</fullName>
    </submittedName>
</protein>
<sequence length="129" mass="14085">MKRIAHIDGNTIVNVSLAADDAPLAPNTMLESDAIAAGYTYKTKNEPPPIVVSMRSFREACGRDLVIKINAYVASIPDVYERFSVQNDLEYALTVARDHPKVAQVAAAIGKTESEIDEVFALAQYLDSK</sequence>
<accession>A0A6J5NAG2</accession>
<evidence type="ECO:0000313" key="1">
    <source>
        <dbReference type="EMBL" id="CAB4155562.1"/>
    </source>
</evidence>
<name>A0A6J5NAG2_9CAUD</name>
<organism evidence="1">
    <name type="scientific">uncultured Caudovirales phage</name>
    <dbReference type="NCBI Taxonomy" id="2100421"/>
    <lineage>
        <taxon>Viruses</taxon>
        <taxon>Duplodnaviria</taxon>
        <taxon>Heunggongvirae</taxon>
        <taxon>Uroviricota</taxon>
        <taxon>Caudoviricetes</taxon>
        <taxon>Peduoviridae</taxon>
        <taxon>Maltschvirus</taxon>
        <taxon>Maltschvirus maltsch</taxon>
    </lineage>
</organism>